<comment type="subcellular location">
    <subcellularLocation>
        <location evidence="1 10">Cytoplasm</location>
    </subcellularLocation>
</comment>
<dbReference type="EC" id="3.5.4.27" evidence="3 10"/>
<keyword evidence="5 10" id="KW-0963">Cytoplasm</keyword>
<dbReference type="EMBL" id="FOAD01000011">
    <property type="protein sequence ID" value="SEL91850.1"/>
    <property type="molecule type" value="Genomic_DNA"/>
</dbReference>
<evidence type="ECO:0000313" key="11">
    <source>
        <dbReference type="EMBL" id="SEL91850.1"/>
    </source>
</evidence>
<proteinExistence type="inferred from homology"/>
<dbReference type="HAMAP" id="MF_00486">
    <property type="entry name" value="McH"/>
    <property type="match status" value="1"/>
</dbReference>
<organism evidence="11 12">
    <name type="scientific">Haloferax larsenii</name>
    <dbReference type="NCBI Taxonomy" id="302484"/>
    <lineage>
        <taxon>Archaea</taxon>
        <taxon>Methanobacteriati</taxon>
        <taxon>Methanobacteriota</taxon>
        <taxon>Stenosarchaea group</taxon>
        <taxon>Halobacteria</taxon>
        <taxon>Halobacteriales</taxon>
        <taxon>Haloferacaceae</taxon>
        <taxon>Haloferax</taxon>
    </lineage>
</organism>
<dbReference type="GO" id="GO:0005737">
    <property type="term" value="C:cytoplasm"/>
    <property type="evidence" value="ECO:0007669"/>
    <property type="project" value="UniProtKB-SubCell"/>
</dbReference>
<dbReference type="Pfam" id="PF02289">
    <property type="entry name" value="MCH"/>
    <property type="match status" value="1"/>
</dbReference>
<dbReference type="SUPFAM" id="SSF56199">
    <property type="entry name" value="Methenyltetrahydromethanopterin cyclohydrolase"/>
    <property type="match status" value="1"/>
</dbReference>
<dbReference type="OrthoDB" id="105468at2157"/>
<name>A0A1H7U453_HALLR</name>
<evidence type="ECO:0000256" key="5">
    <source>
        <dbReference type="ARBA" id="ARBA00022490"/>
    </source>
</evidence>
<evidence type="ECO:0000256" key="6">
    <source>
        <dbReference type="ARBA" id="ARBA00022563"/>
    </source>
</evidence>
<comment type="similarity">
    <text evidence="2 10">Belongs to the MCH family.</text>
</comment>
<gene>
    <name evidence="10" type="primary">mch</name>
    <name evidence="11" type="ORF">SAMN04488691_11164</name>
</gene>
<accession>A0A1H7U453</accession>
<evidence type="ECO:0000256" key="10">
    <source>
        <dbReference type="HAMAP-Rule" id="MF_00486"/>
    </source>
</evidence>
<dbReference type="AlphaFoldDB" id="A0A1H7U453"/>
<keyword evidence="7 10" id="KW-0378">Hydrolase</keyword>
<dbReference type="NCBIfam" id="TIGR03120">
    <property type="entry name" value="one_C_mch"/>
    <property type="match status" value="1"/>
</dbReference>
<comment type="catalytic activity">
    <reaction evidence="9 10">
        <text>5,10-methenyl-5,6,7,8-tetrahydromethanopterin + H2O = N(5)-formyl-5,6,7,8-tetrahydromethanopterin + H(+)</text>
        <dbReference type="Rhea" id="RHEA:19053"/>
        <dbReference type="ChEBI" id="CHEBI:15377"/>
        <dbReference type="ChEBI" id="CHEBI:15378"/>
        <dbReference type="ChEBI" id="CHEBI:58018"/>
        <dbReference type="ChEBI" id="CHEBI:58337"/>
        <dbReference type="EC" id="3.5.4.27"/>
    </reaction>
</comment>
<dbReference type="Proteomes" id="UP000183894">
    <property type="component" value="Unassembled WGS sequence"/>
</dbReference>
<dbReference type="RefSeq" id="WP_074796284.1">
    <property type="nucleotide sequence ID" value="NZ_FOAD01000011.1"/>
</dbReference>
<evidence type="ECO:0000256" key="1">
    <source>
        <dbReference type="ARBA" id="ARBA00004496"/>
    </source>
</evidence>
<evidence type="ECO:0000256" key="2">
    <source>
        <dbReference type="ARBA" id="ARBA00006902"/>
    </source>
</evidence>
<evidence type="ECO:0000256" key="8">
    <source>
        <dbReference type="ARBA" id="ARBA00030468"/>
    </source>
</evidence>
<dbReference type="GO" id="GO:0018759">
    <property type="term" value="F:methenyltetrahydromethanopterin cyclohydrolase activity"/>
    <property type="evidence" value="ECO:0007669"/>
    <property type="project" value="UniProtKB-UniRule"/>
</dbReference>
<evidence type="ECO:0000256" key="3">
    <source>
        <dbReference type="ARBA" id="ARBA00012765"/>
    </source>
</evidence>
<dbReference type="GO" id="GO:0006730">
    <property type="term" value="P:one-carbon metabolic process"/>
    <property type="evidence" value="ECO:0007669"/>
    <property type="project" value="UniProtKB-UniRule"/>
</dbReference>
<evidence type="ECO:0000313" key="12">
    <source>
        <dbReference type="Proteomes" id="UP000183894"/>
    </source>
</evidence>
<keyword evidence="6 10" id="KW-0554">One-carbon metabolism</keyword>
<dbReference type="InterPro" id="IPR003209">
    <property type="entry name" value="METHMP_CycHdrlase"/>
</dbReference>
<reference evidence="11 12" key="1">
    <citation type="submission" date="2016-10" db="EMBL/GenBank/DDBJ databases">
        <authorList>
            <person name="de Groot N.N."/>
        </authorList>
    </citation>
    <scope>NUCLEOTIDE SEQUENCE [LARGE SCALE GENOMIC DNA]</scope>
    <source>
        <strain evidence="11 12">CDM_5</strain>
    </source>
</reference>
<sequence length="310" mass="33145">MDSINRMAIELVDEALDFAGELGIEGYELDSGTTVIDFGVDADGGVEAGMLLTEIQTAGLATVQTRMGEVAGTPRQYVELSTDRPALALLCSQKGGWELVFDDFDGLGSGPARALVGEEEEFHHLGYYDEFDLTVLAVESIELPTDEVAEHVADMTDLEPSAVFLPTYATGSVVGSVTSSARAPELAMFNLFEAGYDPNNVISVSGSAPLAPVSYDESVAMGRTNDAVAYGGRVHMTVHEDFDDFDSVISTAGEEYGVPFEQVFEDADWDFNEVDPDIFGPAQVTIDVVDGPTYTLGETDEDVLAESFGL</sequence>
<evidence type="ECO:0000256" key="4">
    <source>
        <dbReference type="ARBA" id="ARBA00020597"/>
    </source>
</evidence>
<evidence type="ECO:0000256" key="7">
    <source>
        <dbReference type="ARBA" id="ARBA00022801"/>
    </source>
</evidence>
<protein>
    <recommendedName>
        <fullName evidence="4 10">Methenyltetrahydromethanopterin cyclohydrolase</fullName>
        <ecNumber evidence="3 10">3.5.4.27</ecNumber>
    </recommendedName>
    <alternativeName>
        <fullName evidence="8 10">Methenyl-H4MPT cyclohydrolase</fullName>
    </alternativeName>
</protein>
<dbReference type="Gene3D" id="3.10.340.11">
    <property type="entry name" value="Methenyltetrahydromethanopterin Cyclohydrolase, Chain A, domain 1"/>
    <property type="match status" value="1"/>
</dbReference>
<evidence type="ECO:0000256" key="9">
    <source>
        <dbReference type="ARBA" id="ARBA00048684"/>
    </source>
</evidence>
<comment type="function">
    <text evidence="10">Catalyzes the hydrolysis of methenyl-H(4)MPT(+) to 5-formyl-H(4)MPT.</text>
</comment>
<dbReference type="Gene3D" id="3.30.1030.10">
    <property type="entry name" value="Methenyltetrahydromethanopterin Cyclohydrolase, Chain A, domain 2"/>
    <property type="match status" value="1"/>
</dbReference>